<dbReference type="Proteomes" id="UP001139409">
    <property type="component" value="Unassembled WGS sequence"/>
</dbReference>
<dbReference type="PANTHER" id="PTHR46124:SF4">
    <property type="entry name" value="HYDROLASE TATD"/>
    <property type="match status" value="1"/>
</dbReference>
<comment type="caution">
    <text evidence="7">The sequence shown here is derived from an EMBL/GenBank/DDBJ whole genome shotgun (WGS) entry which is preliminary data.</text>
</comment>
<feature type="binding site" evidence="4">
    <location>
        <position position="92"/>
    </location>
    <ligand>
        <name>a divalent metal cation</name>
        <dbReference type="ChEBI" id="CHEBI:60240"/>
        <label>1</label>
    </ligand>
</feature>
<dbReference type="Gene3D" id="3.20.20.140">
    <property type="entry name" value="Metal-dependent hydrolases"/>
    <property type="match status" value="1"/>
</dbReference>
<dbReference type="SUPFAM" id="SSF51556">
    <property type="entry name" value="Metallo-dependent hydrolases"/>
    <property type="match status" value="1"/>
</dbReference>
<dbReference type="Pfam" id="PF01026">
    <property type="entry name" value="TatD_DNase"/>
    <property type="match status" value="1"/>
</dbReference>
<dbReference type="PROSITE" id="PS01091">
    <property type="entry name" value="TATD_3"/>
    <property type="match status" value="1"/>
</dbReference>
<dbReference type="NCBIfam" id="TIGR00010">
    <property type="entry name" value="YchF/TatD family DNA exonuclease"/>
    <property type="match status" value="1"/>
</dbReference>
<keyword evidence="8" id="KW-1185">Reference proteome</keyword>
<dbReference type="EMBL" id="JAIXNE010000002">
    <property type="protein sequence ID" value="MCA6075214.1"/>
    <property type="molecule type" value="Genomic_DNA"/>
</dbReference>
<dbReference type="GO" id="GO:0004536">
    <property type="term" value="F:DNA nuclease activity"/>
    <property type="evidence" value="ECO:0007669"/>
    <property type="project" value="InterPro"/>
</dbReference>
<accession>A0A9X1HW08</accession>
<dbReference type="PIRSF" id="PIRSF005902">
    <property type="entry name" value="DNase_TatD"/>
    <property type="match status" value="1"/>
</dbReference>
<evidence type="ECO:0000313" key="5">
    <source>
        <dbReference type="EMBL" id="MCA6075214.1"/>
    </source>
</evidence>
<evidence type="ECO:0000256" key="3">
    <source>
        <dbReference type="ARBA" id="ARBA00022801"/>
    </source>
</evidence>
<feature type="binding site" evidence="4">
    <location>
        <position position="153"/>
    </location>
    <ligand>
        <name>a divalent metal cation</name>
        <dbReference type="ChEBI" id="CHEBI:60240"/>
        <label>2</label>
    </ligand>
</feature>
<dbReference type="FunFam" id="3.20.20.140:FF:000005">
    <property type="entry name" value="TatD family hydrolase"/>
    <property type="match status" value="1"/>
</dbReference>
<feature type="binding site" evidence="4">
    <location>
        <position position="7"/>
    </location>
    <ligand>
        <name>a divalent metal cation</name>
        <dbReference type="ChEBI" id="CHEBI:60240"/>
        <label>1</label>
    </ligand>
</feature>
<reference evidence="7" key="1">
    <citation type="submission" date="2021-09" db="EMBL/GenBank/DDBJ databases">
        <title>Fulvivirga sp. isolated from coastal sediment.</title>
        <authorList>
            <person name="Yu H."/>
        </authorList>
    </citation>
    <scope>NUCLEOTIDE SEQUENCE</scope>
    <source>
        <strain evidence="7">1062</strain>
    </source>
</reference>
<proteinExistence type="inferred from homology"/>
<evidence type="ECO:0000256" key="2">
    <source>
        <dbReference type="ARBA" id="ARBA00022723"/>
    </source>
</evidence>
<sequence>MIDSHAHIYLKQFDEDRDEVVGRALDNGITRILMPNVDHETIEIMFEAEMKYPESCMAMMGLHPCSVDRHFERALYEVESWLGSREFVAIGEIGTDLYWDRTYWGQQQEAFKIQMAWGAERDLPVVIHCRESIDETIELAESLQLSAYKGVFHCFTGTLEQARKITGMGFHLGIGGVATFKNGNLDEVLKEIPLDRILLETDSPYLAPVPHRGKRNEPAFVRLVAEKIAGVRTVGLDEVIAETTQNCQRLFGIK</sequence>
<keyword evidence="2 4" id="KW-0479">Metal-binding</keyword>
<dbReference type="InterPro" id="IPR032466">
    <property type="entry name" value="Metal_Hydrolase"/>
</dbReference>
<dbReference type="PANTHER" id="PTHR46124">
    <property type="entry name" value="D-AMINOACYL-TRNA DEACYLASE"/>
    <property type="match status" value="1"/>
</dbReference>
<evidence type="ECO:0000256" key="4">
    <source>
        <dbReference type="PIRSR" id="PIRSR005902-1"/>
    </source>
</evidence>
<evidence type="ECO:0000313" key="8">
    <source>
        <dbReference type="Proteomes" id="UP001139409"/>
    </source>
</evidence>
<dbReference type="InterPro" id="IPR015991">
    <property type="entry name" value="TatD/YcfH-like"/>
</dbReference>
<dbReference type="AlphaFoldDB" id="A0A9X1HW08"/>
<dbReference type="GO" id="GO:0016788">
    <property type="term" value="F:hydrolase activity, acting on ester bonds"/>
    <property type="evidence" value="ECO:0007669"/>
    <property type="project" value="InterPro"/>
</dbReference>
<evidence type="ECO:0000313" key="7">
    <source>
        <dbReference type="EMBL" id="MCA6077519.1"/>
    </source>
</evidence>
<dbReference type="RefSeq" id="WP_225698318.1">
    <property type="nucleotide sequence ID" value="NZ_JAIXNE010000002.1"/>
</dbReference>
<organism evidence="7 8">
    <name type="scientific">Fulvivirga sedimenti</name>
    <dbReference type="NCBI Taxonomy" id="2879465"/>
    <lineage>
        <taxon>Bacteria</taxon>
        <taxon>Pseudomonadati</taxon>
        <taxon>Bacteroidota</taxon>
        <taxon>Cytophagia</taxon>
        <taxon>Cytophagales</taxon>
        <taxon>Fulvivirgaceae</taxon>
        <taxon>Fulvivirga</taxon>
    </lineage>
</organism>
<feature type="binding site" evidence="4">
    <location>
        <position position="202"/>
    </location>
    <ligand>
        <name>a divalent metal cation</name>
        <dbReference type="ChEBI" id="CHEBI:60240"/>
        <label>1</label>
    </ligand>
</feature>
<dbReference type="CDD" id="cd01310">
    <property type="entry name" value="TatD_DNAse"/>
    <property type="match status" value="1"/>
</dbReference>
<dbReference type="EMBL" id="JAIXNE010000003">
    <property type="protein sequence ID" value="MCA6076391.1"/>
    <property type="molecule type" value="Genomic_DNA"/>
</dbReference>
<gene>
    <name evidence="5" type="ORF">LDX50_10060</name>
    <name evidence="6" type="ORF">LDX50_16030</name>
    <name evidence="7" type="ORF">LDX50_21750</name>
</gene>
<name>A0A9X1HW08_9BACT</name>
<protein>
    <submittedName>
        <fullName evidence="7">TatD family hydrolase</fullName>
    </submittedName>
</protein>
<feature type="binding site" evidence="4">
    <location>
        <position position="128"/>
    </location>
    <ligand>
        <name>a divalent metal cation</name>
        <dbReference type="ChEBI" id="CHEBI:60240"/>
        <label>2</label>
    </ligand>
</feature>
<dbReference type="EMBL" id="JAIXNE010000004">
    <property type="protein sequence ID" value="MCA6077519.1"/>
    <property type="molecule type" value="Genomic_DNA"/>
</dbReference>
<feature type="binding site" evidence="4">
    <location>
        <position position="5"/>
    </location>
    <ligand>
        <name>a divalent metal cation</name>
        <dbReference type="ChEBI" id="CHEBI:60240"/>
        <label>1</label>
    </ligand>
</feature>
<comment type="similarity">
    <text evidence="1">Belongs to the metallo-dependent hydrolases superfamily. TatD-type hydrolase family.</text>
</comment>
<evidence type="ECO:0000256" key="1">
    <source>
        <dbReference type="ARBA" id="ARBA00009275"/>
    </source>
</evidence>
<evidence type="ECO:0000313" key="6">
    <source>
        <dbReference type="EMBL" id="MCA6076391.1"/>
    </source>
</evidence>
<dbReference type="GO" id="GO:0005829">
    <property type="term" value="C:cytosol"/>
    <property type="evidence" value="ECO:0007669"/>
    <property type="project" value="TreeGrafter"/>
</dbReference>
<dbReference type="InterPro" id="IPR001130">
    <property type="entry name" value="TatD-like"/>
</dbReference>
<dbReference type="InterPro" id="IPR018228">
    <property type="entry name" value="DNase_TatD-rel_CS"/>
</dbReference>
<dbReference type="GO" id="GO:0046872">
    <property type="term" value="F:metal ion binding"/>
    <property type="evidence" value="ECO:0007669"/>
    <property type="project" value="UniProtKB-KW"/>
</dbReference>
<keyword evidence="3 7" id="KW-0378">Hydrolase</keyword>